<name>A0A5J4RHU7_9ZZZZ</name>
<sequence length="128" mass="14815">MFHYVKKYPISLIVICIIIYLSFFKPPTIDVDEFLYWDKIVHICMYGGLSGMLWIEFLRNHRGNILPLPHVLIGAIICPIVFSGVVELLQEYCTKYRSGDWLDFGANSIGVILGSLVSYYVIRPFFMK</sequence>
<evidence type="ECO:0000313" key="2">
    <source>
        <dbReference type="EMBL" id="KAA6332720.1"/>
    </source>
</evidence>
<reference evidence="2" key="1">
    <citation type="submission" date="2019-03" db="EMBL/GenBank/DDBJ databases">
        <title>Single cell metagenomics reveals metabolic interactions within the superorganism composed of flagellate Streblomastix strix and complex community of Bacteroidetes bacteria on its surface.</title>
        <authorList>
            <person name="Treitli S.C."/>
            <person name="Kolisko M."/>
            <person name="Husnik F."/>
            <person name="Keeling P."/>
            <person name="Hampl V."/>
        </authorList>
    </citation>
    <scope>NUCLEOTIDE SEQUENCE</scope>
    <source>
        <strain evidence="2">STM</strain>
    </source>
</reference>
<feature type="transmembrane region" description="Helical" evidence="1">
    <location>
        <begin position="101"/>
        <end position="122"/>
    </location>
</feature>
<dbReference type="EMBL" id="SNRY01001204">
    <property type="protein sequence ID" value="KAA6332720.1"/>
    <property type="molecule type" value="Genomic_DNA"/>
</dbReference>
<feature type="transmembrane region" description="Helical" evidence="1">
    <location>
        <begin position="67"/>
        <end position="89"/>
    </location>
</feature>
<organism evidence="2">
    <name type="scientific">termite gut metagenome</name>
    <dbReference type="NCBI Taxonomy" id="433724"/>
    <lineage>
        <taxon>unclassified sequences</taxon>
        <taxon>metagenomes</taxon>
        <taxon>organismal metagenomes</taxon>
    </lineage>
</organism>
<evidence type="ECO:0000256" key="1">
    <source>
        <dbReference type="SAM" id="Phobius"/>
    </source>
</evidence>
<comment type="caution">
    <text evidence="2">The sequence shown here is derived from an EMBL/GenBank/DDBJ whole genome shotgun (WGS) entry which is preliminary data.</text>
</comment>
<dbReference type="PANTHER" id="PTHR28008:SF1">
    <property type="entry name" value="DOMAIN PROTEIN, PUTATIVE (AFU_ORTHOLOGUE AFUA_3G10980)-RELATED"/>
    <property type="match status" value="1"/>
</dbReference>
<dbReference type="PANTHER" id="PTHR28008">
    <property type="entry name" value="DOMAIN PROTEIN, PUTATIVE (AFU_ORTHOLOGUE AFUA_3G10980)-RELATED"/>
    <property type="match status" value="1"/>
</dbReference>
<protein>
    <submittedName>
        <fullName evidence="2">Uncharacterized protein</fullName>
    </submittedName>
</protein>
<dbReference type="AlphaFoldDB" id="A0A5J4RHU7"/>
<proteinExistence type="predicted"/>
<keyword evidence="1" id="KW-0472">Membrane</keyword>
<accession>A0A5J4RHU7</accession>
<keyword evidence="1" id="KW-1133">Transmembrane helix</keyword>
<keyword evidence="1" id="KW-0812">Transmembrane</keyword>
<gene>
    <name evidence="2" type="ORF">EZS27_018803</name>
</gene>
<feature type="transmembrane region" description="Helical" evidence="1">
    <location>
        <begin position="7"/>
        <end position="24"/>
    </location>
</feature>
<feature type="transmembrane region" description="Helical" evidence="1">
    <location>
        <begin position="36"/>
        <end position="55"/>
    </location>
</feature>